<protein>
    <submittedName>
        <fullName evidence="3">Signal peptide protein</fullName>
    </submittedName>
</protein>
<accession>A0A926KRN7</accession>
<dbReference type="RefSeq" id="WP_188176512.1">
    <property type="nucleotide sequence ID" value="NZ_JACVVD010000008.1"/>
</dbReference>
<proteinExistence type="predicted"/>
<sequence length="241" mass="27045">MKQERFWLMAAGFVIVISIIWAISSAVDKKPSVMNTTSTFSGNGGTGSFSSSSSETGSYSSNGTSINTMSSETMSSDVPWDYQVQEAKVGDLLDGDMILLPNNERISNDQNFATGDQVWVLRYMNATMRTDSQGKNEVTLSQWKPIKTFKSKEDADKDLAELKTEVKTEVNLVGVYKTELDGKFRYFAVADLPTGQKVKQPIAEDRYVKFKDKKQVQVVIEEVHDYSNYDQTMAKFRGWAE</sequence>
<feature type="transmembrane region" description="Helical" evidence="2">
    <location>
        <begin position="6"/>
        <end position="27"/>
    </location>
</feature>
<comment type="caution">
    <text evidence="3">The sequence shown here is derived from an EMBL/GenBank/DDBJ whole genome shotgun (WGS) entry which is preliminary data.</text>
</comment>
<dbReference type="Proteomes" id="UP000650466">
    <property type="component" value="Unassembled WGS sequence"/>
</dbReference>
<dbReference type="AlphaFoldDB" id="A0A926KRN7"/>
<keyword evidence="4" id="KW-1185">Reference proteome</keyword>
<feature type="compositionally biased region" description="Low complexity" evidence="1">
    <location>
        <begin position="48"/>
        <end position="65"/>
    </location>
</feature>
<evidence type="ECO:0000256" key="2">
    <source>
        <dbReference type="SAM" id="Phobius"/>
    </source>
</evidence>
<keyword evidence="2" id="KW-1133">Transmembrane helix</keyword>
<organism evidence="3 4">
    <name type="scientific">Paenibacillus sedimenti</name>
    <dbReference type="NCBI Taxonomy" id="2770274"/>
    <lineage>
        <taxon>Bacteria</taxon>
        <taxon>Bacillati</taxon>
        <taxon>Bacillota</taxon>
        <taxon>Bacilli</taxon>
        <taxon>Bacillales</taxon>
        <taxon>Paenibacillaceae</taxon>
        <taxon>Paenibacillus</taxon>
    </lineage>
</organism>
<keyword evidence="2" id="KW-0812">Transmembrane</keyword>
<evidence type="ECO:0000313" key="4">
    <source>
        <dbReference type="Proteomes" id="UP000650466"/>
    </source>
</evidence>
<feature type="region of interest" description="Disordered" evidence="1">
    <location>
        <begin position="36"/>
        <end position="72"/>
    </location>
</feature>
<evidence type="ECO:0000256" key="1">
    <source>
        <dbReference type="SAM" id="MobiDB-lite"/>
    </source>
</evidence>
<name>A0A926KRN7_9BACL</name>
<keyword evidence="2" id="KW-0472">Membrane</keyword>
<reference evidence="3" key="1">
    <citation type="submission" date="2020-09" db="EMBL/GenBank/DDBJ databases">
        <title>Draft Genome Sequence of Paenibacillus sp. WST5.</title>
        <authorList>
            <person name="Bao Z."/>
        </authorList>
    </citation>
    <scope>NUCLEOTIDE SEQUENCE</scope>
    <source>
        <strain evidence="3">WST5</strain>
    </source>
</reference>
<dbReference type="EMBL" id="JACVVD010000008">
    <property type="protein sequence ID" value="MBD0382725.1"/>
    <property type="molecule type" value="Genomic_DNA"/>
</dbReference>
<gene>
    <name evidence="3" type="ORF">ICC18_21635</name>
</gene>
<evidence type="ECO:0000313" key="3">
    <source>
        <dbReference type="EMBL" id="MBD0382725.1"/>
    </source>
</evidence>